<evidence type="ECO:0000256" key="8">
    <source>
        <dbReference type="SAM" id="Phobius"/>
    </source>
</evidence>
<feature type="transmembrane region" description="Helical" evidence="8">
    <location>
        <begin position="62"/>
        <end position="83"/>
    </location>
</feature>
<feature type="transmembrane region" description="Helical" evidence="8">
    <location>
        <begin position="336"/>
        <end position="358"/>
    </location>
</feature>
<keyword evidence="3 8" id="KW-0812">Transmembrane</keyword>
<feature type="transmembrane region" description="Helical" evidence="8">
    <location>
        <begin position="197"/>
        <end position="216"/>
    </location>
</feature>
<dbReference type="InterPro" id="IPR014743">
    <property type="entry name" value="Cl-channel_core"/>
</dbReference>
<evidence type="ECO:0000256" key="5">
    <source>
        <dbReference type="ARBA" id="ARBA00023065"/>
    </source>
</evidence>
<evidence type="ECO:0000256" key="4">
    <source>
        <dbReference type="ARBA" id="ARBA00022989"/>
    </source>
</evidence>
<comment type="caution">
    <text evidence="9">The sequence shown here is derived from an EMBL/GenBank/DDBJ whole genome shotgun (WGS) entry which is preliminary data.</text>
</comment>
<organism evidence="9">
    <name type="scientific">Desulfomonile tiedjei</name>
    <dbReference type="NCBI Taxonomy" id="2358"/>
    <lineage>
        <taxon>Bacteria</taxon>
        <taxon>Pseudomonadati</taxon>
        <taxon>Thermodesulfobacteriota</taxon>
        <taxon>Desulfomonilia</taxon>
        <taxon>Desulfomonilales</taxon>
        <taxon>Desulfomonilaceae</taxon>
        <taxon>Desulfomonile</taxon>
    </lineage>
</organism>
<feature type="transmembrane region" description="Helical" evidence="8">
    <location>
        <begin position="370"/>
        <end position="393"/>
    </location>
</feature>
<dbReference type="CDD" id="cd01031">
    <property type="entry name" value="EriC"/>
    <property type="match status" value="1"/>
</dbReference>
<evidence type="ECO:0000256" key="2">
    <source>
        <dbReference type="ARBA" id="ARBA00022448"/>
    </source>
</evidence>
<dbReference type="PRINTS" id="PR00762">
    <property type="entry name" value="CLCHANNEL"/>
</dbReference>
<feature type="transmembrane region" description="Helical" evidence="8">
    <location>
        <begin position="161"/>
        <end position="185"/>
    </location>
</feature>
<evidence type="ECO:0000256" key="6">
    <source>
        <dbReference type="ARBA" id="ARBA00023136"/>
    </source>
</evidence>
<evidence type="ECO:0000256" key="7">
    <source>
        <dbReference type="ARBA" id="ARBA00023214"/>
    </source>
</evidence>
<protein>
    <submittedName>
        <fullName evidence="9">H(+)/Cl(-) exchange transporter ClcA</fullName>
    </submittedName>
</protein>
<feature type="transmembrane region" description="Helical" evidence="8">
    <location>
        <begin position="309"/>
        <end position="330"/>
    </location>
</feature>
<reference evidence="9" key="1">
    <citation type="journal article" date="2020" name="mSystems">
        <title>Genome- and Community-Level Interaction Insights into Carbon Utilization and Element Cycling Functions of Hydrothermarchaeota in Hydrothermal Sediment.</title>
        <authorList>
            <person name="Zhou Z."/>
            <person name="Liu Y."/>
            <person name="Xu W."/>
            <person name="Pan J."/>
            <person name="Luo Z.H."/>
            <person name="Li M."/>
        </authorList>
    </citation>
    <scope>NUCLEOTIDE SEQUENCE [LARGE SCALE GENOMIC DNA]</scope>
    <source>
        <strain evidence="9">SpSt-769</strain>
    </source>
</reference>
<accession>A0A7C4ASE8</accession>
<dbReference type="GO" id="GO:0005886">
    <property type="term" value="C:plasma membrane"/>
    <property type="evidence" value="ECO:0007669"/>
    <property type="project" value="TreeGrafter"/>
</dbReference>
<dbReference type="EMBL" id="DTGT01000304">
    <property type="protein sequence ID" value="HGH61526.1"/>
    <property type="molecule type" value="Genomic_DNA"/>
</dbReference>
<comment type="subcellular location">
    <subcellularLocation>
        <location evidence="1">Membrane</location>
        <topology evidence="1">Multi-pass membrane protein</topology>
    </subcellularLocation>
</comment>
<sequence length="435" mass="45024">MDNEAQRVSGAVPEEKALTALALLSLIGGAMTGLIVATFRIVLQWADHARDAMVGWAHKESVLGFLVVFAIVTIAGGVAAWLVRRFSPRATGSGIPHVEAVLRGEIPSAPVRLILVKYIGGFLAIGAGFALGREGPSVQMGAIVSHLLGSVFRRASEDCSALLAAGAGAGLATAFNAPIAGAVFVLEELVRRFDLRITIATLGASAGAIGVSRVFLGESPDFTVPELPYLGLGTVPIHLVLGVLAGLLGVAYNRCIVAGLGFGRKLNRVPVEVRAGSIGALIAVLAWVDHSIVGGGDSITQGVLSGRDMLAGILVCFLIRFVLGPLSYAAETPGGLFAPMLVLGAQLGYMFGVVCCFLHPHFGADPVADAVVGMAAFFTGVVRAPVTGIVLAIELTGSFTLFLPMLAACFTAMLVPTLLKEAPIYESLKDFLGDQ</sequence>
<dbReference type="Gene3D" id="1.10.3080.10">
    <property type="entry name" value="Clc chloride channel"/>
    <property type="match status" value="1"/>
</dbReference>
<dbReference type="GO" id="GO:0005247">
    <property type="term" value="F:voltage-gated chloride channel activity"/>
    <property type="evidence" value="ECO:0007669"/>
    <property type="project" value="TreeGrafter"/>
</dbReference>
<keyword evidence="4 8" id="KW-1133">Transmembrane helix</keyword>
<name>A0A7C4ASE8_9BACT</name>
<dbReference type="NCBIfam" id="NF003640">
    <property type="entry name" value="PRK05277.1"/>
    <property type="match status" value="1"/>
</dbReference>
<dbReference type="AlphaFoldDB" id="A0A7C4ASE8"/>
<dbReference type="Pfam" id="PF00654">
    <property type="entry name" value="Voltage_CLC"/>
    <property type="match status" value="1"/>
</dbReference>
<evidence type="ECO:0000313" key="9">
    <source>
        <dbReference type="EMBL" id="HGH61526.1"/>
    </source>
</evidence>
<keyword evidence="5" id="KW-0406">Ion transport</keyword>
<proteinExistence type="predicted"/>
<keyword evidence="7" id="KW-0868">Chloride</keyword>
<gene>
    <name evidence="9" type="primary">clcA</name>
    <name evidence="9" type="ORF">ENV54_09540</name>
</gene>
<feature type="transmembrane region" description="Helical" evidence="8">
    <location>
        <begin position="21"/>
        <end position="42"/>
    </location>
</feature>
<feature type="transmembrane region" description="Helical" evidence="8">
    <location>
        <begin position="113"/>
        <end position="131"/>
    </location>
</feature>
<evidence type="ECO:0000256" key="3">
    <source>
        <dbReference type="ARBA" id="ARBA00022692"/>
    </source>
</evidence>
<keyword evidence="6 8" id="KW-0472">Membrane</keyword>
<feature type="transmembrane region" description="Helical" evidence="8">
    <location>
        <begin position="399"/>
        <end position="419"/>
    </location>
</feature>
<dbReference type="PANTHER" id="PTHR45711:SF6">
    <property type="entry name" value="CHLORIDE CHANNEL PROTEIN"/>
    <property type="match status" value="1"/>
</dbReference>
<feature type="transmembrane region" description="Helical" evidence="8">
    <location>
        <begin position="236"/>
        <end position="262"/>
    </location>
</feature>
<evidence type="ECO:0000256" key="1">
    <source>
        <dbReference type="ARBA" id="ARBA00004141"/>
    </source>
</evidence>
<keyword evidence="2" id="KW-0813">Transport</keyword>
<dbReference type="InterPro" id="IPR001807">
    <property type="entry name" value="ClC"/>
</dbReference>
<dbReference type="PANTHER" id="PTHR45711">
    <property type="entry name" value="CHLORIDE CHANNEL PROTEIN"/>
    <property type="match status" value="1"/>
</dbReference>
<dbReference type="SUPFAM" id="SSF81340">
    <property type="entry name" value="Clc chloride channel"/>
    <property type="match status" value="1"/>
</dbReference>